<sequence>MNARKIRENLGRAKASCQRRDFPRAVYLTIAAFKELGGQTAPTDLRGDFRNALTVLTSDPQYKKECGQPLNYQPGKERELLIFFIKLYKELRGQENQEDYETTLQRKLNLDRCIKEGKLLLNQGKGSEADASFAEALKYYKNEFSVFSMMAKAMLEAGEYVRALGHVRKGLKERPEDAELLQLAEECLRLRAQAGR</sequence>
<dbReference type="Proteomes" id="UP000069241">
    <property type="component" value="Chromosome"/>
</dbReference>
<organism evidence="1 2">
    <name type="scientific">Desulfovibrio fairfieldensis</name>
    <dbReference type="NCBI Taxonomy" id="44742"/>
    <lineage>
        <taxon>Bacteria</taxon>
        <taxon>Pseudomonadati</taxon>
        <taxon>Thermodesulfobacteriota</taxon>
        <taxon>Desulfovibrionia</taxon>
        <taxon>Desulfovibrionales</taxon>
        <taxon>Desulfovibrionaceae</taxon>
        <taxon>Desulfovibrio</taxon>
    </lineage>
</organism>
<evidence type="ECO:0000313" key="1">
    <source>
        <dbReference type="EMBL" id="AMD90181.1"/>
    </source>
</evidence>
<keyword evidence="2" id="KW-1185">Reference proteome</keyword>
<accession>A0A120KM32</accession>
<evidence type="ECO:0000313" key="2">
    <source>
        <dbReference type="Proteomes" id="UP000069241"/>
    </source>
</evidence>
<dbReference type="Gene3D" id="1.25.40.10">
    <property type="entry name" value="Tetratricopeptide repeat domain"/>
    <property type="match status" value="1"/>
</dbReference>
<dbReference type="SUPFAM" id="SSF48452">
    <property type="entry name" value="TPR-like"/>
    <property type="match status" value="1"/>
</dbReference>
<dbReference type="KEGG" id="dfi:AXF13_08625"/>
<gene>
    <name evidence="1" type="ORF">AXF13_08625</name>
</gene>
<protein>
    <submittedName>
        <fullName evidence="1">Uncharacterized protein</fullName>
    </submittedName>
</protein>
<name>A0A120KM32_9BACT</name>
<dbReference type="STRING" id="44742.AXF13_08625"/>
<dbReference type="RefSeq" id="WP_062252614.1">
    <property type="nucleotide sequence ID" value="NZ_CP014229.1"/>
</dbReference>
<dbReference type="AlphaFoldDB" id="A0A120KM32"/>
<dbReference type="EMBL" id="CP014229">
    <property type="protein sequence ID" value="AMD90181.1"/>
    <property type="molecule type" value="Genomic_DNA"/>
</dbReference>
<dbReference type="InterPro" id="IPR011990">
    <property type="entry name" value="TPR-like_helical_dom_sf"/>
</dbReference>
<reference evidence="2" key="1">
    <citation type="submission" date="2016-02" db="EMBL/GenBank/DDBJ databases">
        <authorList>
            <person name="Holder M.E."/>
            <person name="Ajami N.J."/>
            <person name="Petrosino J.F."/>
        </authorList>
    </citation>
    <scope>NUCLEOTIDE SEQUENCE [LARGE SCALE GENOMIC DNA]</scope>
    <source>
        <strain evidence="2">CCUG 45958</strain>
    </source>
</reference>
<proteinExistence type="predicted"/>